<keyword evidence="2" id="KW-0001">2Fe-2S</keyword>
<evidence type="ECO:0000256" key="1">
    <source>
        <dbReference type="ARBA" id="ARBA00008751"/>
    </source>
</evidence>
<dbReference type="PANTHER" id="PTHR43756">
    <property type="entry name" value="CHOLINE MONOOXYGENASE, CHLOROPLASTIC"/>
    <property type="match status" value="1"/>
</dbReference>
<dbReference type="GO" id="GO:0016705">
    <property type="term" value="F:oxidoreductase activity, acting on paired donors, with incorporation or reduction of molecular oxygen"/>
    <property type="evidence" value="ECO:0007669"/>
    <property type="project" value="UniProtKB-ARBA"/>
</dbReference>
<keyword evidence="11" id="KW-1185">Reference proteome</keyword>
<keyword evidence="7" id="KW-0411">Iron-sulfur</keyword>
<evidence type="ECO:0000256" key="7">
    <source>
        <dbReference type="ARBA" id="ARBA00023014"/>
    </source>
</evidence>
<dbReference type="STRING" id="568899.SAMN05192534_10955"/>
<evidence type="ECO:0000256" key="2">
    <source>
        <dbReference type="ARBA" id="ARBA00022714"/>
    </source>
</evidence>
<evidence type="ECO:0000259" key="9">
    <source>
        <dbReference type="PROSITE" id="PS51296"/>
    </source>
</evidence>
<dbReference type="AlphaFoldDB" id="A0A1G8EEK1"/>
<dbReference type="SUPFAM" id="SSF50022">
    <property type="entry name" value="ISP domain"/>
    <property type="match status" value="1"/>
</dbReference>
<dbReference type="GO" id="GO:0051213">
    <property type="term" value="F:dioxygenase activity"/>
    <property type="evidence" value="ECO:0007669"/>
    <property type="project" value="UniProtKB-KW"/>
</dbReference>
<dbReference type="Gene3D" id="3.90.380.10">
    <property type="entry name" value="Naphthalene 1,2-dioxygenase Alpha Subunit, Chain A, domain 1"/>
    <property type="match status" value="1"/>
</dbReference>
<protein>
    <submittedName>
        <fullName evidence="10">p-cumate 2,3-dioxygenase alpha subunit</fullName>
    </submittedName>
</protein>
<evidence type="ECO:0000256" key="4">
    <source>
        <dbReference type="ARBA" id="ARBA00022964"/>
    </source>
</evidence>
<dbReference type="Gene3D" id="2.102.10.10">
    <property type="entry name" value="Rieske [2Fe-2S] iron-sulphur domain"/>
    <property type="match status" value="1"/>
</dbReference>
<dbReference type="Pfam" id="PF00848">
    <property type="entry name" value="Ring_hydroxyl_A"/>
    <property type="match status" value="1"/>
</dbReference>
<keyword evidence="3" id="KW-0479">Metal-binding</keyword>
<dbReference type="GO" id="GO:0005506">
    <property type="term" value="F:iron ion binding"/>
    <property type="evidence" value="ECO:0007669"/>
    <property type="project" value="InterPro"/>
</dbReference>
<dbReference type="PANTHER" id="PTHR43756:SF1">
    <property type="entry name" value="3-PHENYLPROPIONATE_CINNAMIC ACID DIOXYGENASE SUBUNIT ALPHA"/>
    <property type="match status" value="1"/>
</dbReference>
<dbReference type="RefSeq" id="WP_091273153.1">
    <property type="nucleotide sequence ID" value="NZ_FNDK01000009.1"/>
</dbReference>
<keyword evidence="5" id="KW-0560">Oxidoreductase</keyword>
<evidence type="ECO:0000313" key="11">
    <source>
        <dbReference type="Proteomes" id="UP000199163"/>
    </source>
</evidence>
<dbReference type="CDD" id="cd03469">
    <property type="entry name" value="Rieske_RO_Alpha_N"/>
    <property type="match status" value="1"/>
</dbReference>
<keyword evidence="4 10" id="KW-0223">Dioxygenase</keyword>
<dbReference type="EMBL" id="FNDK01000009">
    <property type="protein sequence ID" value="SDH68139.1"/>
    <property type="molecule type" value="Genomic_DNA"/>
</dbReference>
<dbReference type="OrthoDB" id="9800776at2"/>
<dbReference type="GO" id="GO:0051537">
    <property type="term" value="F:2 iron, 2 sulfur cluster binding"/>
    <property type="evidence" value="ECO:0007669"/>
    <property type="project" value="UniProtKB-KW"/>
</dbReference>
<feature type="domain" description="Rieske" evidence="9">
    <location>
        <begin position="50"/>
        <end position="134"/>
    </location>
</feature>
<accession>A0A1G8EEK1</accession>
<dbReference type="InterPro" id="IPR001663">
    <property type="entry name" value="Rng_hydr_dOase-A"/>
</dbReference>
<organism evidence="10 11">
    <name type="scientific">Alteribacillus persepolensis</name>
    <dbReference type="NCBI Taxonomy" id="568899"/>
    <lineage>
        <taxon>Bacteria</taxon>
        <taxon>Bacillati</taxon>
        <taxon>Bacillota</taxon>
        <taxon>Bacilli</taxon>
        <taxon>Bacillales</taxon>
        <taxon>Bacillaceae</taxon>
        <taxon>Alteribacillus</taxon>
    </lineage>
</organism>
<gene>
    <name evidence="10" type="ORF">SAMN05192534_10955</name>
</gene>
<dbReference type="InterPro" id="IPR015881">
    <property type="entry name" value="ARHD_Rieske_2Fe_2S"/>
</dbReference>
<dbReference type="PROSITE" id="PS51296">
    <property type="entry name" value="RIESKE"/>
    <property type="match status" value="1"/>
</dbReference>
<reference evidence="11" key="1">
    <citation type="submission" date="2016-10" db="EMBL/GenBank/DDBJ databases">
        <authorList>
            <person name="Varghese N."/>
            <person name="Submissions S."/>
        </authorList>
    </citation>
    <scope>NUCLEOTIDE SEQUENCE [LARGE SCALE GENOMIC DNA]</scope>
    <source>
        <strain evidence="11">DSM 21632</strain>
    </source>
</reference>
<dbReference type="Pfam" id="PF00355">
    <property type="entry name" value="Rieske"/>
    <property type="match status" value="1"/>
</dbReference>
<evidence type="ECO:0000313" key="10">
    <source>
        <dbReference type="EMBL" id="SDH68139.1"/>
    </source>
</evidence>
<dbReference type="SUPFAM" id="SSF55961">
    <property type="entry name" value="Bet v1-like"/>
    <property type="match status" value="1"/>
</dbReference>
<sequence>MDNKAIAQKKKTNLVVEDHTNEKFEVHRSVFTNETILDEEMEKIFSTCWLYIGHESELPNKGDFRRRKVGGRNLIFTRSKDGEIRALYNTCPHRGAMVCRESKGNAKVFQCFYHAWTFSNKGELVGLPDKESFPDTFNCDGSKNLLQVKRLDSYRGFVFINFNDEAEPLEEYLGNAKTYIDLVADQSEEGMKIIGDPQEYSMRANWKLLSENSMDSYHGLPTHKTYFEIVATRGGELSKDNFTGVGLDLGNGHGVVEYTAPWGRPVAKWMPAWGEDGRKEIEKTYKRLVEKYGEERAHRISNNSRNMTIFPNLVINDIMGITVRTFNPISPGYMEVSGYALAPVEESKDFNVRRMDNFLEFLGPGGFATPDDNEALELCQEGYENNYEVEWNDISKGMTKEQPASGDEEQMRGFWRQWNRLMTK</sequence>
<evidence type="ECO:0000256" key="6">
    <source>
        <dbReference type="ARBA" id="ARBA00023004"/>
    </source>
</evidence>
<keyword evidence="6" id="KW-0408">Iron</keyword>
<comment type="similarity">
    <text evidence="1">Belongs to the bacterial ring-hydroxylating dioxygenase alpha subunit family.</text>
</comment>
<dbReference type="InterPro" id="IPR036922">
    <property type="entry name" value="Rieske_2Fe-2S_sf"/>
</dbReference>
<evidence type="ECO:0000256" key="3">
    <source>
        <dbReference type="ARBA" id="ARBA00022723"/>
    </source>
</evidence>
<proteinExistence type="inferred from homology"/>
<dbReference type="GO" id="GO:0004497">
    <property type="term" value="F:monooxygenase activity"/>
    <property type="evidence" value="ECO:0007669"/>
    <property type="project" value="UniProtKB-ARBA"/>
</dbReference>
<dbReference type="InterPro" id="IPR015879">
    <property type="entry name" value="Ring_hydroxy_dOase_asu_C_dom"/>
</dbReference>
<dbReference type="InterPro" id="IPR017941">
    <property type="entry name" value="Rieske_2Fe-2S"/>
</dbReference>
<dbReference type="Proteomes" id="UP000199163">
    <property type="component" value="Unassembled WGS sequence"/>
</dbReference>
<dbReference type="PROSITE" id="PS00570">
    <property type="entry name" value="RING_HYDROXYL_ALPHA"/>
    <property type="match status" value="1"/>
</dbReference>
<name>A0A1G8EEK1_9BACI</name>
<evidence type="ECO:0000256" key="8">
    <source>
        <dbReference type="ARBA" id="ARBA00023027"/>
    </source>
</evidence>
<keyword evidence="8" id="KW-0520">NAD</keyword>
<dbReference type="PRINTS" id="PR00090">
    <property type="entry name" value="RNGDIOXGNASE"/>
</dbReference>
<dbReference type="CDD" id="cd08879">
    <property type="entry name" value="RHO_alpha_C_AntDO-like"/>
    <property type="match status" value="1"/>
</dbReference>
<evidence type="ECO:0000256" key="5">
    <source>
        <dbReference type="ARBA" id="ARBA00023002"/>
    </source>
</evidence>